<dbReference type="AlphaFoldDB" id="B7FG01"/>
<accession>B7FG01</accession>
<reference evidence="1" key="1">
    <citation type="submission" date="2008-12" db="EMBL/GenBank/DDBJ databases">
        <title>Medicago truncatula full length cdna cloning project.</title>
        <authorList>
            <person name="Moskal W."/>
            <person name="Chan A."/>
            <person name="Cheung F."/>
            <person name="Xiao Y."/>
            <person name="Town C.D."/>
        </authorList>
    </citation>
    <scope>NUCLEOTIDE SEQUENCE</scope>
</reference>
<organism evidence="1">
    <name type="scientific">Medicago truncatula</name>
    <name type="common">Barrel medic</name>
    <name type="synonym">Medicago tribuloides</name>
    <dbReference type="NCBI Taxonomy" id="3880"/>
    <lineage>
        <taxon>Eukaryota</taxon>
        <taxon>Viridiplantae</taxon>
        <taxon>Streptophyta</taxon>
        <taxon>Embryophyta</taxon>
        <taxon>Tracheophyta</taxon>
        <taxon>Spermatophyta</taxon>
        <taxon>Magnoliopsida</taxon>
        <taxon>eudicotyledons</taxon>
        <taxon>Gunneridae</taxon>
        <taxon>Pentapetalae</taxon>
        <taxon>rosids</taxon>
        <taxon>fabids</taxon>
        <taxon>Fabales</taxon>
        <taxon>Fabaceae</taxon>
        <taxon>Papilionoideae</taxon>
        <taxon>50 kb inversion clade</taxon>
        <taxon>NPAAA clade</taxon>
        <taxon>Hologalegina</taxon>
        <taxon>IRL clade</taxon>
        <taxon>Trifolieae</taxon>
        <taxon>Medicago</taxon>
    </lineage>
</organism>
<name>B7FG01_MEDTR</name>
<dbReference type="EMBL" id="BT050939">
    <property type="protein sequence ID" value="ACJ83607.1"/>
    <property type="molecule type" value="mRNA"/>
</dbReference>
<evidence type="ECO:0000313" key="1">
    <source>
        <dbReference type="EMBL" id="ACJ83607.1"/>
    </source>
</evidence>
<feature type="non-terminal residue" evidence="1">
    <location>
        <position position="30"/>
    </location>
</feature>
<sequence>MMCTLHFFNSFIVAVFRYSSFPQQPMCRHE</sequence>
<proteinExistence type="evidence at transcript level"/>
<protein>
    <submittedName>
        <fullName evidence="1">Uncharacterized protein</fullName>
    </submittedName>
</protein>